<dbReference type="Proteomes" id="UP000582231">
    <property type="component" value="Unassembled WGS sequence"/>
</dbReference>
<sequence>MTDEEQSSGRYLYAVCRNLDPAALEGIPGLGGHRLEAVRQQDLVAVVSTVAMDDFGEESLRRNLEDLDWLEKTVRIHDEVVREVALAAPTAPMRLATVYFDDAGVRSRLREWYVDLADVLDRVEGCGEWSVKVLSAASRPRADGPASDGPISGADYLRRKRSLAQQRQTQDTSLAEAAGRIHEALALLARASRILPVQDPRLSGHRGTMVLNAAYLVPEPEHEAFAALVDRLGACDDRVLVDSRGPWPPYSFAMLETR</sequence>
<evidence type="ECO:0000313" key="4">
    <source>
        <dbReference type="EMBL" id="NYD29828.1"/>
    </source>
</evidence>
<evidence type="ECO:0000256" key="2">
    <source>
        <dbReference type="ARBA" id="ARBA00035108"/>
    </source>
</evidence>
<comment type="similarity">
    <text evidence="3">Belongs to the gas vesicle GvpF/GvpL family.</text>
</comment>
<evidence type="ECO:0008006" key="6">
    <source>
        <dbReference type="Google" id="ProtNLM"/>
    </source>
</evidence>
<proteinExistence type="inferred from homology"/>
<comment type="caution">
    <text evidence="4">The sequence shown here is derived from an EMBL/GenBank/DDBJ whole genome shotgun (WGS) entry which is preliminary data.</text>
</comment>
<evidence type="ECO:0000256" key="1">
    <source>
        <dbReference type="ARBA" id="ARBA00022987"/>
    </source>
</evidence>
<keyword evidence="1" id="KW-0304">Gas vesicle</keyword>
<comment type="subcellular location">
    <subcellularLocation>
        <location evidence="2">Gas vesicle</location>
    </subcellularLocation>
</comment>
<dbReference type="RefSeq" id="WP_179726160.1">
    <property type="nucleotide sequence ID" value="NZ_BAABEF010000001.1"/>
</dbReference>
<evidence type="ECO:0000256" key="3">
    <source>
        <dbReference type="ARBA" id="ARBA00035643"/>
    </source>
</evidence>
<dbReference type="AlphaFoldDB" id="A0A852RGI0"/>
<evidence type="ECO:0000313" key="5">
    <source>
        <dbReference type="Proteomes" id="UP000582231"/>
    </source>
</evidence>
<dbReference type="PANTHER" id="PTHR36852:SF1">
    <property type="entry name" value="PROTEIN GVPL 2"/>
    <property type="match status" value="1"/>
</dbReference>
<accession>A0A852RGI0</accession>
<dbReference type="EMBL" id="JACCBF010000001">
    <property type="protein sequence ID" value="NYD29828.1"/>
    <property type="molecule type" value="Genomic_DNA"/>
</dbReference>
<reference evidence="4 5" key="1">
    <citation type="submission" date="2020-07" db="EMBL/GenBank/DDBJ databases">
        <title>Sequencing the genomes of 1000 actinobacteria strains.</title>
        <authorList>
            <person name="Klenk H.-P."/>
        </authorList>
    </citation>
    <scope>NUCLEOTIDE SEQUENCE [LARGE SCALE GENOMIC DNA]</scope>
    <source>
        <strain evidence="4 5">DSM 19082</strain>
    </source>
</reference>
<gene>
    <name evidence="4" type="ORF">BJ958_001374</name>
</gene>
<dbReference type="PANTHER" id="PTHR36852">
    <property type="entry name" value="PROTEIN GVPL 2"/>
    <property type="match status" value="1"/>
</dbReference>
<protein>
    <recommendedName>
        <fullName evidence="6">GvpL/GvpF family gas vesicle protein</fullName>
    </recommendedName>
</protein>
<dbReference type="InterPro" id="IPR009430">
    <property type="entry name" value="GvpL/GvpF"/>
</dbReference>
<dbReference type="GO" id="GO:0031412">
    <property type="term" value="P:gas vesicle organization"/>
    <property type="evidence" value="ECO:0007669"/>
    <property type="project" value="InterPro"/>
</dbReference>
<keyword evidence="5" id="KW-1185">Reference proteome</keyword>
<dbReference type="Pfam" id="PF06386">
    <property type="entry name" value="GvpL_GvpF"/>
    <property type="match status" value="1"/>
</dbReference>
<organism evidence="4 5">
    <name type="scientific">Nocardioides kongjuensis</name>
    <dbReference type="NCBI Taxonomy" id="349522"/>
    <lineage>
        <taxon>Bacteria</taxon>
        <taxon>Bacillati</taxon>
        <taxon>Actinomycetota</taxon>
        <taxon>Actinomycetes</taxon>
        <taxon>Propionibacteriales</taxon>
        <taxon>Nocardioidaceae</taxon>
        <taxon>Nocardioides</taxon>
    </lineage>
</organism>
<name>A0A852RGI0_9ACTN</name>
<dbReference type="GO" id="GO:0031411">
    <property type="term" value="C:gas vesicle"/>
    <property type="evidence" value="ECO:0007669"/>
    <property type="project" value="UniProtKB-SubCell"/>
</dbReference>